<accession>A0A9Q6ENM5</accession>
<gene>
    <name evidence="2" type="ORF">VF08_00815</name>
</gene>
<dbReference type="Proteomes" id="UP000222310">
    <property type="component" value="Unassembled WGS sequence"/>
</dbReference>
<feature type="domain" description="HTH cro/C1-type" evidence="1">
    <location>
        <begin position="29"/>
        <end position="70"/>
    </location>
</feature>
<dbReference type="RefSeq" id="WP_099065965.1">
    <property type="nucleotide sequence ID" value="NZ_LAHD01000002.1"/>
</dbReference>
<evidence type="ECO:0000313" key="2">
    <source>
        <dbReference type="EMBL" id="PHK07183.1"/>
    </source>
</evidence>
<comment type="caution">
    <text evidence="2">The sequence shown here is derived from an EMBL/GenBank/DDBJ whole genome shotgun (WGS) entry which is preliminary data.</text>
</comment>
<name>A0A9Q6ENM5_NOSLI</name>
<dbReference type="SUPFAM" id="SSF47413">
    <property type="entry name" value="lambda repressor-like DNA-binding domains"/>
    <property type="match status" value="1"/>
</dbReference>
<dbReference type="EMBL" id="LAHD01000002">
    <property type="protein sequence ID" value="PHK07183.1"/>
    <property type="molecule type" value="Genomic_DNA"/>
</dbReference>
<evidence type="ECO:0000313" key="3">
    <source>
        <dbReference type="Proteomes" id="UP000222310"/>
    </source>
</evidence>
<evidence type="ECO:0000259" key="1">
    <source>
        <dbReference type="PROSITE" id="PS50943"/>
    </source>
</evidence>
<dbReference type="InterPro" id="IPR010982">
    <property type="entry name" value="Lambda_DNA-bd_dom_sf"/>
</dbReference>
<dbReference type="Gene3D" id="1.10.260.40">
    <property type="entry name" value="lambda repressor-like DNA-binding domains"/>
    <property type="match status" value="1"/>
</dbReference>
<reference evidence="2 3" key="1">
    <citation type="submission" date="2015-02" db="EMBL/GenBank/DDBJ databases">
        <title>Nostoc linckia genome annotation.</title>
        <authorList>
            <person name="Zhou Z."/>
        </authorList>
    </citation>
    <scope>NUCLEOTIDE SEQUENCE [LARGE SCALE GENOMIC DNA]</scope>
    <source>
        <strain evidence="3">z8</strain>
    </source>
</reference>
<protein>
    <recommendedName>
        <fullName evidence="1">HTH cro/C1-type domain-containing protein</fullName>
    </recommendedName>
</protein>
<organism evidence="2 3">
    <name type="scientific">Nostoc linckia z8</name>
    <dbReference type="NCBI Taxonomy" id="1628746"/>
    <lineage>
        <taxon>Bacteria</taxon>
        <taxon>Bacillati</taxon>
        <taxon>Cyanobacteriota</taxon>
        <taxon>Cyanophyceae</taxon>
        <taxon>Nostocales</taxon>
        <taxon>Nostocaceae</taxon>
        <taxon>Nostoc</taxon>
    </lineage>
</organism>
<sequence>MGNLYTRTGLEKLAQIVKNARGSDSVRNFAKKAGISHRTVTRLEEADLQEPEVTTLQKIAPLTGYTKEELIAILESKPQTPQVREYRVAEDVLPIINQLPDQEAARVAQHIIARLARPRVSLNGVPGEGVSLHMELMSQRQVAELLRAIAERIDIDE</sequence>
<dbReference type="InterPro" id="IPR001387">
    <property type="entry name" value="Cro/C1-type_HTH"/>
</dbReference>
<dbReference type="Pfam" id="PF01381">
    <property type="entry name" value="HTH_3"/>
    <property type="match status" value="1"/>
</dbReference>
<dbReference type="PROSITE" id="PS50943">
    <property type="entry name" value="HTH_CROC1"/>
    <property type="match status" value="1"/>
</dbReference>
<dbReference type="GO" id="GO:0003677">
    <property type="term" value="F:DNA binding"/>
    <property type="evidence" value="ECO:0007669"/>
    <property type="project" value="InterPro"/>
</dbReference>
<proteinExistence type="predicted"/>
<dbReference type="AlphaFoldDB" id="A0A9Q6ENM5"/>